<dbReference type="PANTHER" id="PTHR10628">
    <property type="entry name" value="SIALIDASE"/>
    <property type="match status" value="1"/>
</dbReference>
<dbReference type="GO" id="GO:0005737">
    <property type="term" value="C:cytoplasm"/>
    <property type="evidence" value="ECO:0007669"/>
    <property type="project" value="TreeGrafter"/>
</dbReference>
<dbReference type="CDD" id="cd15482">
    <property type="entry name" value="Sialidase_non-viral"/>
    <property type="match status" value="1"/>
</dbReference>
<dbReference type="GeneID" id="39991343"/>
<dbReference type="InterPro" id="IPR011040">
    <property type="entry name" value="Sialidase"/>
</dbReference>
<reference evidence="3 4" key="1">
    <citation type="submission" date="2017-03" db="EMBL/GenBank/DDBJ databases">
        <title>An alternative strategy for trypanosome survival in the mammalian bloodstream revealed through genome and transcriptome analysis of the ubiquitous bovine parasite Trypanosoma (Megatrypanum) theileri.</title>
        <authorList>
            <person name="Kelly S."/>
            <person name="Ivens A."/>
            <person name="Mott A."/>
            <person name="O'Neill E."/>
            <person name="Emms D."/>
            <person name="Macleod O."/>
            <person name="Voorheis P."/>
            <person name="Matthews J."/>
            <person name="Matthews K."/>
            <person name="Carrington M."/>
        </authorList>
    </citation>
    <scope>NUCLEOTIDE SEQUENCE [LARGE SCALE GENOMIC DNA]</scope>
    <source>
        <strain evidence="3">Edinburgh</strain>
    </source>
</reference>
<evidence type="ECO:0000259" key="2">
    <source>
        <dbReference type="Pfam" id="PF13859"/>
    </source>
</evidence>
<evidence type="ECO:0000313" key="4">
    <source>
        <dbReference type="Proteomes" id="UP000192257"/>
    </source>
</evidence>
<sequence length="185" mass="20817">MSCRMFFALLLILCSSAVLSHAMSTEERERSRVILFERGVTAVPFEEDNGTTYQRRVHSFRIPSLVDVDGVMVAIGDARYNTSNDNSFIETVVKYSVDDGKTWETQIAIQNTRVSNVSRVVDPTVIVKGNKVYMLLGRYNKSTNNWNQHPDGKDWEPVLSVGEVKKTTINGKVNATITWNNPVSL</sequence>
<feature type="signal peptide" evidence="1">
    <location>
        <begin position="1"/>
        <end position="22"/>
    </location>
</feature>
<dbReference type="GO" id="GO:0009313">
    <property type="term" value="P:oligosaccharide catabolic process"/>
    <property type="evidence" value="ECO:0007669"/>
    <property type="project" value="TreeGrafter"/>
</dbReference>
<proteinExistence type="predicted"/>
<keyword evidence="4" id="KW-1185">Reference proteome</keyword>
<dbReference type="InterPro" id="IPR026856">
    <property type="entry name" value="Sialidase_fam"/>
</dbReference>
<feature type="domain" description="Sialidase" evidence="2">
    <location>
        <begin position="62"/>
        <end position="182"/>
    </location>
</feature>
<evidence type="ECO:0000313" key="3">
    <source>
        <dbReference type="EMBL" id="ORC82112.1"/>
    </source>
</evidence>
<dbReference type="RefSeq" id="XP_028877136.1">
    <property type="nucleotide sequence ID" value="XM_029031563.1"/>
</dbReference>
<dbReference type="InterPro" id="IPR036278">
    <property type="entry name" value="Sialidase_sf"/>
</dbReference>
<dbReference type="GO" id="GO:0004308">
    <property type="term" value="F:exo-alpha-sialidase activity"/>
    <property type="evidence" value="ECO:0007669"/>
    <property type="project" value="InterPro"/>
</dbReference>
<gene>
    <name evidence="3" type="ORF">TM35_000971000</name>
</gene>
<dbReference type="SUPFAM" id="SSF50939">
    <property type="entry name" value="Sialidases"/>
    <property type="match status" value="1"/>
</dbReference>
<feature type="non-terminal residue" evidence="3">
    <location>
        <position position="185"/>
    </location>
</feature>
<comment type="caution">
    <text evidence="3">The sequence shown here is derived from an EMBL/GenBank/DDBJ whole genome shotgun (WGS) entry which is preliminary data.</text>
</comment>
<protein>
    <submittedName>
        <fullName evidence="3">Putative trans-sialidase</fullName>
    </submittedName>
</protein>
<dbReference type="EMBL" id="NBCO01000097">
    <property type="protein sequence ID" value="ORC82112.1"/>
    <property type="molecule type" value="Genomic_DNA"/>
</dbReference>
<dbReference type="Pfam" id="PF13859">
    <property type="entry name" value="BNR_3"/>
    <property type="match status" value="1"/>
</dbReference>
<dbReference type="VEuPathDB" id="TriTrypDB:TM35_000971000"/>
<dbReference type="GO" id="GO:0016020">
    <property type="term" value="C:membrane"/>
    <property type="evidence" value="ECO:0007669"/>
    <property type="project" value="TreeGrafter"/>
</dbReference>
<dbReference type="GO" id="GO:0006689">
    <property type="term" value="P:ganglioside catabolic process"/>
    <property type="evidence" value="ECO:0007669"/>
    <property type="project" value="TreeGrafter"/>
</dbReference>
<name>A0A1X0NG62_9TRYP</name>
<dbReference type="AlphaFoldDB" id="A0A1X0NG62"/>
<dbReference type="PANTHER" id="PTHR10628:SF30">
    <property type="entry name" value="EXO-ALPHA-SIALIDASE"/>
    <property type="match status" value="1"/>
</dbReference>
<dbReference type="Proteomes" id="UP000192257">
    <property type="component" value="Unassembled WGS sequence"/>
</dbReference>
<dbReference type="OrthoDB" id="241759at2759"/>
<accession>A0A1X0NG62</accession>
<dbReference type="Gene3D" id="2.120.10.10">
    <property type="match status" value="1"/>
</dbReference>
<organism evidence="3 4">
    <name type="scientific">Trypanosoma theileri</name>
    <dbReference type="NCBI Taxonomy" id="67003"/>
    <lineage>
        <taxon>Eukaryota</taxon>
        <taxon>Discoba</taxon>
        <taxon>Euglenozoa</taxon>
        <taxon>Kinetoplastea</taxon>
        <taxon>Metakinetoplastina</taxon>
        <taxon>Trypanosomatida</taxon>
        <taxon>Trypanosomatidae</taxon>
        <taxon>Trypanosoma</taxon>
    </lineage>
</organism>
<evidence type="ECO:0000256" key="1">
    <source>
        <dbReference type="SAM" id="SignalP"/>
    </source>
</evidence>
<feature type="chain" id="PRO_5013207729" evidence="1">
    <location>
        <begin position="23"/>
        <end position="185"/>
    </location>
</feature>
<keyword evidence="1" id="KW-0732">Signal</keyword>